<dbReference type="AlphaFoldDB" id="A0A6J7SKZ1"/>
<keyword evidence="1" id="KW-1133">Transmembrane helix</keyword>
<proteinExistence type="predicted"/>
<gene>
    <name evidence="2" type="ORF">UFOPK3492_00979</name>
    <name evidence="3" type="ORF">UFOPK4234_01385</name>
</gene>
<dbReference type="EMBL" id="CAFBQA010000102">
    <property type="protein sequence ID" value="CAB5041935.1"/>
    <property type="molecule type" value="Genomic_DNA"/>
</dbReference>
<feature type="transmembrane region" description="Helical" evidence="1">
    <location>
        <begin position="6"/>
        <end position="25"/>
    </location>
</feature>
<feature type="transmembrane region" description="Helical" evidence="1">
    <location>
        <begin position="76"/>
        <end position="93"/>
    </location>
</feature>
<reference evidence="3" key="1">
    <citation type="submission" date="2020-05" db="EMBL/GenBank/DDBJ databases">
        <authorList>
            <person name="Chiriac C."/>
            <person name="Salcher M."/>
            <person name="Ghai R."/>
            <person name="Kavagutti S V."/>
        </authorList>
    </citation>
    <scope>NUCLEOTIDE SEQUENCE</scope>
</reference>
<evidence type="ECO:0000313" key="2">
    <source>
        <dbReference type="EMBL" id="CAB4901795.1"/>
    </source>
</evidence>
<evidence type="ECO:0000313" key="3">
    <source>
        <dbReference type="EMBL" id="CAB5041935.1"/>
    </source>
</evidence>
<keyword evidence="1" id="KW-0812">Transmembrane</keyword>
<dbReference type="EMBL" id="CAFBMD010000079">
    <property type="protein sequence ID" value="CAB4901795.1"/>
    <property type="molecule type" value="Genomic_DNA"/>
</dbReference>
<keyword evidence="1" id="KW-0472">Membrane</keyword>
<name>A0A6J7SKZ1_9ZZZZ</name>
<sequence length="254" mass="27909">MIMGSGLIYAIVVVLWIAYFVPAWLRRHDQASESRSVERYRSAMRVVSRGTIAEIPLTDVERAETRAMMIRRRKSTYAILLGSFLATLISGIAGATSLVLPLFPLLGAGYFFVTVRRAEVVHLQARRAESRREKVKIEPAQVAFQRSFQTAQVTSAAESTTVHVVSRPAIRVDSPANDSWNPVAVPVPMYVNAPKAVRPIRTIDLTKPGAWSAAQKAAEEARLAAIAPGRDQVFDQVAAEEATEALREARVVGE</sequence>
<organism evidence="3">
    <name type="scientific">freshwater metagenome</name>
    <dbReference type="NCBI Taxonomy" id="449393"/>
    <lineage>
        <taxon>unclassified sequences</taxon>
        <taxon>metagenomes</taxon>
        <taxon>ecological metagenomes</taxon>
    </lineage>
</organism>
<accession>A0A6J7SKZ1</accession>
<protein>
    <submittedName>
        <fullName evidence="3">Unannotated protein</fullName>
    </submittedName>
</protein>
<evidence type="ECO:0000256" key="1">
    <source>
        <dbReference type="SAM" id="Phobius"/>
    </source>
</evidence>